<dbReference type="RefSeq" id="WP_176244971.1">
    <property type="nucleotide sequence ID" value="NZ_FWFR01000001.1"/>
</dbReference>
<evidence type="ECO:0000256" key="1">
    <source>
        <dbReference type="SAM" id="SignalP"/>
    </source>
</evidence>
<dbReference type="SUPFAM" id="SSF53850">
    <property type="entry name" value="Periplasmic binding protein-like II"/>
    <property type="match status" value="1"/>
</dbReference>
<name>A0A1Y5SNZ1_9PROT</name>
<organism evidence="2 3">
    <name type="scientific">Oceanibacterium hippocampi</name>
    <dbReference type="NCBI Taxonomy" id="745714"/>
    <lineage>
        <taxon>Bacteria</taxon>
        <taxon>Pseudomonadati</taxon>
        <taxon>Pseudomonadota</taxon>
        <taxon>Alphaproteobacteria</taxon>
        <taxon>Sneathiellales</taxon>
        <taxon>Sneathiellaceae</taxon>
        <taxon>Oceanibacterium</taxon>
    </lineage>
</organism>
<feature type="signal peptide" evidence="1">
    <location>
        <begin position="1"/>
        <end position="27"/>
    </location>
</feature>
<dbReference type="Gene3D" id="3.40.190.10">
    <property type="entry name" value="Periplasmic binding protein-like II"/>
    <property type="match status" value="2"/>
</dbReference>
<dbReference type="AlphaFoldDB" id="A0A1Y5SNZ1"/>
<evidence type="ECO:0000313" key="3">
    <source>
        <dbReference type="Proteomes" id="UP000193200"/>
    </source>
</evidence>
<accession>A0A1Y5SNZ1</accession>
<dbReference type="EMBL" id="FWFR01000001">
    <property type="protein sequence ID" value="SLN41973.1"/>
    <property type="molecule type" value="Genomic_DNA"/>
</dbReference>
<dbReference type="InterPro" id="IPR011852">
    <property type="entry name" value="TRAP_TAXI"/>
</dbReference>
<feature type="chain" id="PRO_5012961058" description="NMT1/THI5 like protein" evidence="1">
    <location>
        <begin position="28"/>
        <end position="329"/>
    </location>
</feature>
<dbReference type="NCBIfam" id="TIGR02122">
    <property type="entry name" value="TRAP_TAXI"/>
    <property type="match status" value="1"/>
</dbReference>
<dbReference type="PANTHER" id="PTHR42941">
    <property type="entry name" value="SLL1037 PROTEIN"/>
    <property type="match status" value="1"/>
</dbReference>
<reference evidence="2 3" key="1">
    <citation type="submission" date="2017-03" db="EMBL/GenBank/DDBJ databases">
        <authorList>
            <person name="Afonso C.L."/>
            <person name="Miller P.J."/>
            <person name="Scott M.A."/>
            <person name="Spackman E."/>
            <person name="Goraichik I."/>
            <person name="Dimitrov K.M."/>
            <person name="Suarez D.L."/>
            <person name="Swayne D.E."/>
        </authorList>
    </citation>
    <scope>NUCLEOTIDE SEQUENCE [LARGE SCALE GENOMIC DNA]</scope>
    <source>
        <strain evidence="2 3">CECT 7691</strain>
    </source>
</reference>
<keyword evidence="3" id="KW-1185">Reference proteome</keyword>
<evidence type="ECO:0000313" key="2">
    <source>
        <dbReference type="EMBL" id="SLN41973.1"/>
    </source>
</evidence>
<dbReference type="PANTHER" id="PTHR42941:SF1">
    <property type="entry name" value="SLL1037 PROTEIN"/>
    <property type="match status" value="1"/>
</dbReference>
<protein>
    <recommendedName>
        <fullName evidence="4">NMT1/THI5 like protein</fullName>
    </recommendedName>
</protein>
<proteinExistence type="predicted"/>
<dbReference type="InParanoid" id="A0A1Y5SNZ1"/>
<dbReference type="Pfam" id="PF16868">
    <property type="entry name" value="NMT1_3"/>
    <property type="match status" value="1"/>
</dbReference>
<dbReference type="CDD" id="cd13520">
    <property type="entry name" value="PBP2_TAXI_TRAP"/>
    <property type="match status" value="1"/>
</dbReference>
<sequence>MLNKGLIVAGLVAASAALGGVATTAQAADRALIQLPTGGVTGTYYLIAAPLANYINTHSDRLNVTPSTSGGGYENIRRVNSAEAQIGMATVDAMYEAWYGQKPFTEQMREWRTIGVVVPPMANHVVALAESGIKTADDLKGKRFAIGAPGSSAATGMNRFLQTTGLISELDWQMLPHQDYPDMLVDRRIDVISRQGTMPLSVVEELAASNKIRLIDLSGALDNSDFLKEYPFYQRIKIAAGTYPQQDYDVTVFGTSGFLIAHKDVPDDVVYEFTKLTYSDGAINTVGMAFKSHGLNPKDPLAGNGAPVHPGAARYWKEQGIEIPEPTLK</sequence>
<dbReference type="Proteomes" id="UP000193200">
    <property type="component" value="Unassembled WGS sequence"/>
</dbReference>
<evidence type="ECO:0008006" key="4">
    <source>
        <dbReference type="Google" id="ProtNLM"/>
    </source>
</evidence>
<keyword evidence="1" id="KW-0732">Signal</keyword>
<gene>
    <name evidence="2" type="ORF">OCH7691_01771</name>
</gene>